<name>A0A4Q9PPY2_9APHY</name>
<evidence type="ECO:0000256" key="1">
    <source>
        <dbReference type="SAM" id="MobiDB-lite"/>
    </source>
</evidence>
<evidence type="ECO:0000313" key="4">
    <source>
        <dbReference type="Proteomes" id="UP000292082"/>
    </source>
</evidence>
<gene>
    <name evidence="3" type="ORF">BD310DRAFT_882764</name>
</gene>
<feature type="compositionally biased region" description="Polar residues" evidence="1">
    <location>
        <begin position="216"/>
        <end position="229"/>
    </location>
</feature>
<sequence>MALHSLLVFTQLAILVAPLRGAPVPQPPVGSIADVPRVASSRPNNLDLISNPVLKLVNPMLCSTLGRQVNLPSVTDLSGSDASDLQGVVNDILPDCGQGDQSKDGGTTSGQPGRGSIGSGRGTGVGGIGNGPASPGGTNANNGASGHGQPGAYTGTSFGGYAPSDQGNVAGNSYPSSGLGFGAEPGFDSGYPQSAGSVQGFPDGVQGYPNAPQGYPTAQGSLGTNTPAPSGNGASPTAGSGDGTGATTGPGNSGSTGTGNSGTGANPSGSGGPSTPGDTGAGTSPTVAGHGGNGRGASGNGGDPSGTVQQNGSGTTGSAGGSPATQGNGASGDGGGDGDDNGSLSGTTQRNGSDGTANSSGDSGTNQRCDGVACTVIGAAAGVGELFADPEVMPSGQSSVLEDPSTLMKASNLSNCPEGDEDDACIKTSR</sequence>
<feature type="region of interest" description="Disordered" evidence="1">
    <location>
        <begin position="408"/>
        <end position="430"/>
    </location>
</feature>
<dbReference type="Proteomes" id="UP000292082">
    <property type="component" value="Unassembled WGS sequence"/>
</dbReference>
<proteinExistence type="predicted"/>
<accession>A0A4Q9PPY2</accession>
<keyword evidence="4" id="KW-1185">Reference proteome</keyword>
<feature type="compositionally biased region" description="Gly residues" evidence="1">
    <location>
        <begin position="112"/>
        <end position="130"/>
    </location>
</feature>
<feature type="compositionally biased region" description="Gly residues" evidence="1">
    <location>
        <begin position="289"/>
        <end position="304"/>
    </location>
</feature>
<dbReference type="STRING" id="114155.A0A4Q9PPY2"/>
<feature type="signal peptide" evidence="2">
    <location>
        <begin position="1"/>
        <end position="21"/>
    </location>
</feature>
<feature type="compositionally biased region" description="Gly residues" evidence="1">
    <location>
        <begin position="240"/>
        <end position="262"/>
    </location>
</feature>
<evidence type="ECO:0000256" key="2">
    <source>
        <dbReference type="SAM" id="SignalP"/>
    </source>
</evidence>
<feature type="chain" id="PRO_5020919810" evidence="2">
    <location>
        <begin position="22"/>
        <end position="430"/>
    </location>
</feature>
<keyword evidence="2" id="KW-0732">Signal</keyword>
<reference evidence="3 4" key="1">
    <citation type="submission" date="2019-01" db="EMBL/GenBank/DDBJ databases">
        <title>Draft genome sequences of three monokaryotic isolates of the white-rot basidiomycete fungus Dichomitus squalens.</title>
        <authorList>
            <consortium name="DOE Joint Genome Institute"/>
            <person name="Lopez S.C."/>
            <person name="Andreopoulos B."/>
            <person name="Pangilinan J."/>
            <person name="Lipzen A."/>
            <person name="Riley R."/>
            <person name="Ahrendt S."/>
            <person name="Ng V."/>
            <person name="Barry K."/>
            <person name="Daum C."/>
            <person name="Grigoriev I.V."/>
            <person name="Hilden K.S."/>
            <person name="Makela M.R."/>
            <person name="de Vries R.P."/>
        </authorList>
    </citation>
    <scope>NUCLEOTIDE SEQUENCE [LARGE SCALE GENOMIC DNA]</scope>
    <source>
        <strain evidence="3 4">CBS 464.89</strain>
    </source>
</reference>
<feature type="compositionally biased region" description="Polar residues" evidence="1">
    <location>
        <begin position="347"/>
        <end position="368"/>
    </location>
</feature>
<organism evidence="3 4">
    <name type="scientific">Dichomitus squalens</name>
    <dbReference type="NCBI Taxonomy" id="114155"/>
    <lineage>
        <taxon>Eukaryota</taxon>
        <taxon>Fungi</taxon>
        <taxon>Dikarya</taxon>
        <taxon>Basidiomycota</taxon>
        <taxon>Agaricomycotina</taxon>
        <taxon>Agaricomycetes</taxon>
        <taxon>Polyporales</taxon>
        <taxon>Polyporaceae</taxon>
        <taxon>Dichomitus</taxon>
    </lineage>
</organism>
<protein>
    <submittedName>
        <fullName evidence="3">Uncharacterized protein</fullName>
    </submittedName>
</protein>
<feature type="region of interest" description="Disordered" evidence="1">
    <location>
        <begin position="184"/>
        <end position="369"/>
    </location>
</feature>
<feature type="region of interest" description="Disordered" evidence="1">
    <location>
        <begin position="89"/>
        <end position="159"/>
    </location>
</feature>
<dbReference type="AlphaFoldDB" id="A0A4Q9PPY2"/>
<evidence type="ECO:0000313" key="3">
    <source>
        <dbReference type="EMBL" id="TBU56411.1"/>
    </source>
</evidence>
<dbReference type="EMBL" id="ML145152">
    <property type="protein sequence ID" value="TBU56411.1"/>
    <property type="molecule type" value="Genomic_DNA"/>
</dbReference>
<feature type="compositionally biased region" description="Low complexity" evidence="1">
    <location>
        <begin position="275"/>
        <end position="288"/>
    </location>
</feature>